<evidence type="ECO:0000256" key="1">
    <source>
        <dbReference type="ARBA" id="ARBA00001932"/>
    </source>
</evidence>
<evidence type="ECO:0000256" key="3">
    <source>
        <dbReference type="ARBA" id="ARBA00022630"/>
    </source>
</evidence>
<dbReference type="PRINTS" id="PR00147">
    <property type="entry name" value="DNAPHOTLYASE"/>
</dbReference>
<dbReference type="PANTHER" id="PTHR11455:SF9">
    <property type="entry name" value="CRYPTOCHROME CIRCADIAN CLOCK 5 ISOFORM X1"/>
    <property type="match status" value="1"/>
</dbReference>
<comment type="similarity">
    <text evidence="6">Belongs to the DNA photolyase family.</text>
</comment>
<dbReference type="Gene3D" id="1.10.579.10">
    <property type="entry name" value="DNA Cyclobutane Dipyrimidine Photolyase, subunit A, domain 3"/>
    <property type="match status" value="1"/>
</dbReference>
<dbReference type="Pfam" id="PF03441">
    <property type="entry name" value="FAD_binding_7"/>
    <property type="match status" value="1"/>
</dbReference>
<dbReference type="Gene3D" id="1.25.40.80">
    <property type="match status" value="1"/>
</dbReference>
<proteinExistence type="inferred from homology"/>
<keyword evidence="4 6" id="KW-0274">FAD</keyword>
<dbReference type="InterPro" id="IPR014729">
    <property type="entry name" value="Rossmann-like_a/b/a_fold"/>
</dbReference>
<evidence type="ECO:0000256" key="4">
    <source>
        <dbReference type="ARBA" id="ARBA00022827"/>
    </source>
</evidence>
<dbReference type="Gene3D" id="3.40.50.620">
    <property type="entry name" value="HUPs"/>
    <property type="match status" value="1"/>
</dbReference>
<dbReference type="RefSeq" id="WP_377354322.1">
    <property type="nucleotide sequence ID" value="NZ_JBHTLQ010000043.1"/>
</dbReference>
<dbReference type="SUPFAM" id="SSF52425">
    <property type="entry name" value="Cryptochrome/photolyase, N-terminal domain"/>
    <property type="match status" value="1"/>
</dbReference>
<accession>A0ABW3T4J2</accession>
<reference evidence="9" key="1">
    <citation type="journal article" date="2019" name="Int. J. Syst. Evol. Microbiol.">
        <title>The Global Catalogue of Microorganisms (GCM) 10K type strain sequencing project: providing services to taxonomists for standard genome sequencing and annotation.</title>
        <authorList>
            <consortium name="The Broad Institute Genomics Platform"/>
            <consortium name="The Broad Institute Genome Sequencing Center for Infectious Disease"/>
            <person name="Wu L."/>
            <person name="Ma J."/>
        </authorList>
    </citation>
    <scope>NUCLEOTIDE SEQUENCE [LARGE SCALE GENOMIC DNA]</scope>
    <source>
        <strain evidence="9">CCUG 55074</strain>
    </source>
</reference>
<dbReference type="InterPro" id="IPR036155">
    <property type="entry name" value="Crypto/Photolyase_N_sf"/>
</dbReference>
<dbReference type="Proteomes" id="UP001597216">
    <property type="component" value="Unassembled WGS sequence"/>
</dbReference>
<dbReference type="Pfam" id="PF00875">
    <property type="entry name" value="DNA_photolyase"/>
    <property type="match status" value="1"/>
</dbReference>
<comment type="caution">
    <text evidence="8">The sequence shown here is derived from an EMBL/GenBank/DDBJ whole genome shotgun (WGS) entry which is preliminary data.</text>
</comment>
<dbReference type="InterPro" id="IPR036134">
    <property type="entry name" value="Crypto/Photolyase_FAD-like_sf"/>
</dbReference>
<organism evidence="8 9">
    <name type="scientific">Phenylobacterium conjunctum</name>
    <dbReference type="NCBI Taxonomy" id="1298959"/>
    <lineage>
        <taxon>Bacteria</taxon>
        <taxon>Pseudomonadati</taxon>
        <taxon>Pseudomonadota</taxon>
        <taxon>Alphaproteobacteria</taxon>
        <taxon>Caulobacterales</taxon>
        <taxon>Caulobacteraceae</taxon>
        <taxon>Phenylobacterium</taxon>
    </lineage>
</organism>
<dbReference type="PANTHER" id="PTHR11455">
    <property type="entry name" value="CRYPTOCHROME"/>
    <property type="match status" value="1"/>
</dbReference>
<comment type="cofactor">
    <cofactor evidence="2">
        <name>FAD</name>
        <dbReference type="ChEBI" id="CHEBI:57692"/>
    </cofactor>
</comment>
<protein>
    <submittedName>
        <fullName evidence="8">Cryptochrome/photolyase family protein</fullName>
        <ecNumber evidence="8">4.1.99.3</ecNumber>
    </submittedName>
</protein>
<evidence type="ECO:0000256" key="5">
    <source>
        <dbReference type="ARBA" id="ARBA00022991"/>
    </source>
</evidence>
<dbReference type="SUPFAM" id="SSF48173">
    <property type="entry name" value="Cryptochrome/photolyase FAD-binding domain"/>
    <property type="match status" value="1"/>
</dbReference>
<keyword evidence="8" id="KW-0456">Lyase</keyword>
<dbReference type="InterPro" id="IPR018394">
    <property type="entry name" value="DNA_photolyase_1_CS_C"/>
</dbReference>
<evidence type="ECO:0000259" key="7">
    <source>
        <dbReference type="PROSITE" id="PS51645"/>
    </source>
</evidence>
<dbReference type="InterPro" id="IPR002081">
    <property type="entry name" value="Cryptochrome/DNA_photolyase_1"/>
</dbReference>
<gene>
    <name evidence="8" type="ORF">ACFQ27_16065</name>
</gene>
<feature type="domain" description="Photolyase/cryptochrome alpha/beta" evidence="7">
    <location>
        <begin position="3"/>
        <end position="131"/>
    </location>
</feature>
<name>A0ABW3T4J2_9CAUL</name>
<sequence length="483" mass="53095">MPAPVILWFRRDLRLADNPALQAALRSAAPILPLYVLDETPDLRAPGAASLWWLDKSLAALAADLEARGSRLILRRGPAERVVADLERETGACGVCWNAMFDPGVPARDARLAEALAAEAVEARRFNGGHLLSPDKVRTKTGGQFSVFTPYWRAARPLVNPGEPAPAPAALSAPADWPGSDRLANWGLHPTRPDWSKGFKDWTPGEAGAAARLDAFVHGALKAYAGDRDRPDREGISRLSPHLHFGEISPKACWRAAQAAALRGEVPDAQVDKFLAELGWREFNANTALAAEARGDAPEKVNVDRRFDAFPWRDDPKAFAAWTKGMTGYPIVDAGLRQLWTTGWMHNRVRMVVASFLTKHLLIDWRAGETWFWDTLVDADHASNAGNWQWVAGCGADAAPYFRIFNPVTQGEKFDPDGTYVRRWVPELARMPAKLIHAPWAADKAILSACGVTLGLTYPHPIVDHGVARQRALDAYQSLKADR</sequence>
<evidence type="ECO:0000256" key="6">
    <source>
        <dbReference type="RuleBase" id="RU004182"/>
    </source>
</evidence>
<dbReference type="GO" id="GO:0003904">
    <property type="term" value="F:deoxyribodipyrimidine photo-lyase activity"/>
    <property type="evidence" value="ECO:0007669"/>
    <property type="project" value="UniProtKB-EC"/>
</dbReference>
<dbReference type="PROSITE" id="PS51645">
    <property type="entry name" value="PHR_CRY_ALPHA_BETA"/>
    <property type="match status" value="1"/>
</dbReference>
<evidence type="ECO:0000313" key="9">
    <source>
        <dbReference type="Proteomes" id="UP001597216"/>
    </source>
</evidence>
<dbReference type="EC" id="4.1.99.3" evidence="8"/>
<keyword evidence="5 6" id="KW-0157">Chromophore</keyword>
<comment type="cofactor">
    <cofactor evidence="1">
        <name>(6R)-5,10-methylene-5,6,7,8-tetrahydrofolate</name>
        <dbReference type="ChEBI" id="CHEBI:15636"/>
    </cofactor>
</comment>
<keyword evidence="3 6" id="KW-0285">Flavoprotein</keyword>
<keyword evidence="9" id="KW-1185">Reference proteome</keyword>
<dbReference type="PROSITE" id="PS00691">
    <property type="entry name" value="DNA_PHOTOLYASES_1_2"/>
    <property type="match status" value="1"/>
</dbReference>
<evidence type="ECO:0000313" key="8">
    <source>
        <dbReference type="EMBL" id="MFD1192104.1"/>
    </source>
</evidence>
<evidence type="ECO:0000256" key="2">
    <source>
        <dbReference type="ARBA" id="ARBA00001974"/>
    </source>
</evidence>
<dbReference type="InterPro" id="IPR005101">
    <property type="entry name" value="Cryptochr/Photolyase_FAD-bd"/>
</dbReference>
<dbReference type="InterPro" id="IPR006050">
    <property type="entry name" value="DNA_photolyase_N"/>
</dbReference>
<dbReference type="EMBL" id="JBHTLQ010000043">
    <property type="protein sequence ID" value="MFD1192104.1"/>
    <property type="molecule type" value="Genomic_DNA"/>
</dbReference>